<dbReference type="AlphaFoldDB" id="A0A7S1G1W7"/>
<feature type="domain" description="PH" evidence="3">
    <location>
        <begin position="65"/>
        <end position="173"/>
    </location>
</feature>
<evidence type="ECO:0008006" key="6">
    <source>
        <dbReference type="Google" id="ProtNLM"/>
    </source>
</evidence>
<evidence type="ECO:0000256" key="1">
    <source>
        <dbReference type="SAM" id="Coils"/>
    </source>
</evidence>
<dbReference type="InterPro" id="IPR036020">
    <property type="entry name" value="WW_dom_sf"/>
</dbReference>
<dbReference type="InterPro" id="IPR011993">
    <property type="entry name" value="PH-like_dom_sf"/>
</dbReference>
<reference evidence="5" key="1">
    <citation type="submission" date="2021-01" db="EMBL/GenBank/DDBJ databases">
        <authorList>
            <person name="Corre E."/>
            <person name="Pelletier E."/>
            <person name="Niang G."/>
            <person name="Scheremetjew M."/>
            <person name="Finn R."/>
            <person name="Kale V."/>
            <person name="Holt S."/>
            <person name="Cochrane G."/>
            <person name="Meng A."/>
            <person name="Brown T."/>
            <person name="Cohen L."/>
        </authorList>
    </citation>
    <scope>NUCLEOTIDE SEQUENCE</scope>
    <source>
        <strain evidence="5">Ms1</strain>
    </source>
</reference>
<dbReference type="SMART" id="SM00456">
    <property type="entry name" value="WW"/>
    <property type="match status" value="3"/>
</dbReference>
<dbReference type="Gene3D" id="2.30.29.30">
    <property type="entry name" value="Pleckstrin-homology domain (PH domain)/Phosphotyrosine-binding domain (PTB)"/>
    <property type="match status" value="1"/>
</dbReference>
<feature type="region of interest" description="Disordered" evidence="2">
    <location>
        <begin position="544"/>
        <end position="564"/>
    </location>
</feature>
<organism evidence="5">
    <name type="scientific">Bicosoecida sp. CB-2014</name>
    <dbReference type="NCBI Taxonomy" id="1486930"/>
    <lineage>
        <taxon>Eukaryota</taxon>
        <taxon>Sar</taxon>
        <taxon>Stramenopiles</taxon>
        <taxon>Bigyra</taxon>
        <taxon>Opalozoa</taxon>
        <taxon>Bicosoecida</taxon>
    </lineage>
</organism>
<protein>
    <recommendedName>
        <fullName evidence="6">PH domain-containing protein</fullName>
    </recommendedName>
</protein>
<dbReference type="SUPFAM" id="SSF51045">
    <property type="entry name" value="WW domain"/>
    <property type="match status" value="1"/>
</dbReference>
<feature type="coiled-coil region" evidence="1">
    <location>
        <begin position="362"/>
        <end position="389"/>
    </location>
</feature>
<feature type="region of interest" description="Disordered" evidence="2">
    <location>
        <begin position="465"/>
        <end position="484"/>
    </location>
</feature>
<feature type="compositionally biased region" description="Low complexity" evidence="2">
    <location>
        <begin position="428"/>
        <end position="441"/>
    </location>
</feature>
<feature type="domain" description="WW" evidence="4">
    <location>
        <begin position="256"/>
        <end position="290"/>
    </location>
</feature>
<accession>A0A7S1G1W7</accession>
<dbReference type="SMART" id="SM00233">
    <property type="entry name" value="PH"/>
    <property type="match status" value="1"/>
</dbReference>
<feature type="compositionally biased region" description="Low complexity" evidence="2">
    <location>
        <begin position="188"/>
        <end position="197"/>
    </location>
</feature>
<feature type="compositionally biased region" description="Pro residues" evidence="2">
    <location>
        <begin position="210"/>
        <end position="229"/>
    </location>
</feature>
<dbReference type="PROSITE" id="PS50020">
    <property type="entry name" value="WW_DOMAIN_2"/>
    <property type="match status" value="1"/>
</dbReference>
<dbReference type="EMBL" id="HBFS01000594">
    <property type="protein sequence ID" value="CAD8907191.1"/>
    <property type="molecule type" value="Transcribed_RNA"/>
</dbReference>
<evidence type="ECO:0000259" key="3">
    <source>
        <dbReference type="PROSITE" id="PS50003"/>
    </source>
</evidence>
<feature type="region of interest" description="Disordered" evidence="2">
    <location>
        <begin position="176"/>
        <end position="256"/>
    </location>
</feature>
<feature type="compositionally biased region" description="Low complexity" evidence="2">
    <location>
        <begin position="25"/>
        <end position="49"/>
    </location>
</feature>
<proteinExistence type="predicted"/>
<dbReference type="SUPFAM" id="SSF50729">
    <property type="entry name" value="PH domain-like"/>
    <property type="match status" value="1"/>
</dbReference>
<keyword evidence="1" id="KW-0175">Coiled coil</keyword>
<evidence type="ECO:0000259" key="4">
    <source>
        <dbReference type="PROSITE" id="PS50020"/>
    </source>
</evidence>
<feature type="compositionally biased region" description="Basic and acidic residues" evidence="2">
    <location>
        <begin position="465"/>
        <end position="481"/>
    </location>
</feature>
<dbReference type="Pfam" id="PF00397">
    <property type="entry name" value="WW"/>
    <property type="match status" value="2"/>
</dbReference>
<dbReference type="PANTHER" id="PTHR14336">
    <property type="entry name" value="TANDEM PH DOMAIN CONTAINING PROTEIN"/>
    <property type="match status" value="1"/>
</dbReference>
<sequence length="564" mass="59058">MAALPAHVRVASGGSPRRMPKTPVAMMSPPRSPPRSARMGGAGAPTTAPGSGGSDGPASFDADSKVILEGYLMKLKQTSHWVQHYKWNKRWFQIRDGFLLYFKRRGQRQPAGWLRVGQIRSLRALDPSQVLPGTNRSGDNCFQIALTSRTLLLRARSREEAHSWMKALTGAIEAVTPGKGKLTGSGASGIKKGASAGNPSGTPDGSTAPTPTPYVTMPPTPAPSGPPPAAGSARSTRSGVGVPATAPPMSPGKWSGDPTTEWVEYWDAETQNPYYVNTRTNESAWVIPGAAAAPHATDLAARDAAADAARAIAEAEASALAADAAAAAALKAEEEAAAKARAANAARDAAVSAARAAEAEAKLELDAAAERAAEEAKATEAEAAAADAQGWIKCFDYDFDCEYFYNTATGEATYERPTALPATARYSEPPAEAAAPGAAPEAEGKEAAGLETAGWTDYWTARDAESEAKGGGEMAEGKGGKEEEEEAELFTECWDATYQLPYYVSSITGESTWDRPADEDAIVPYHEDTEHEWQEAGVEGVGQEAGGAGTAKALDFETPGPTWA</sequence>
<dbReference type="InterPro" id="IPR001849">
    <property type="entry name" value="PH_domain"/>
</dbReference>
<evidence type="ECO:0000256" key="2">
    <source>
        <dbReference type="SAM" id="MobiDB-lite"/>
    </source>
</evidence>
<gene>
    <name evidence="5" type="ORF">BSP0115_LOCUS385</name>
</gene>
<feature type="compositionally biased region" description="Low complexity" evidence="2">
    <location>
        <begin position="230"/>
        <end position="242"/>
    </location>
</feature>
<dbReference type="InterPro" id="IPR051707">
    <property type="entry name" value="PI-Interact_SigTrans_Reg"/>
</dbReference>
<dbReference type="PROSITE" id="PS50003">
    <property type="entry name" value="PH_DOMAIN"/>
    <property type="match status" value="1"/>
</dbReference>
<feature type="region of interest" description="Disordered" evidence="2">
    <location>
        <begin position="1"/>
        <end position="59"/>
    </location>
</feature>
<evidence type="ECO:0000313" key="5">
    <source>
        <dbReference type="EMBL" id="CAD8907191.1"/>
    </source>
</evidence>
<name>A0A7S1G1W7_9STRA</name>
<dbReference type="Gene3D" id="2.20.70.10">
    <property type="match status" value="3"/>
</dbReference>
<dbReference type="InterPro" id="IPR001202">
    <property type="entry name" value="WW_dom"/>
</dbReference>
<dbReference type="Pfam" id="PF00169">
    <property type="entry name" value="PH"/>
    <property type="match status" value="1"/>
</dbReference>
<feature type="region of interest" description="Disordered" evidence="2">
    <location>
        <begin position="428"/>
        <end position="456"/>
    </location>
</feature>